<protein>
    <submittedName>
        <fullName evidence="1">Uncharacterized protein</fullName>
    </submittedName>
</protein>
<proteinExistence type="predicted"/>
<dbReference type="EMBL" id="BARS01045575">
    <property type="protein sequence ID" value="GAG34261.1"/>
    <property type="molecule type" value="Genomic_DNA"/>
</dbReference>
<sequence>MSFVSSYIPTAGAAVERAEDQLNWTITSRPQAATYYVRLVEAGSIFSSSFPRILEINNGSGGNPRFYIIQNSNGKYRVGYVNAEGTTVTSDLTTAPTVGDVVELRATLSSAGVVQIHQSINSGTETSAVASSTQVLPTAWSGTQLWLNSRDTTQVGFNKFLDIVILRDIQSLATMRRIARAV</sequence>
<organism evidence="1">
    <name type="scientific">marine sediment metagenome</name>
    <dbReference type="NCBI Taxonomy" id="412755"/>
    <lineage>
        <taxon>unclassified sequences</taxon>
        <taxon>metagenomes</taxon>
        <taxon>ecological metagenomes</taxon>
    </lineage>
</organism>
<accession>X0YBP8</accession>
<evidence type="ECO:0000313" key="1">
    <source>
        <dbReference type="EMBL" id="GAG34261.1"/>
    </source>
</evidence>
<reference evidence="1" key="1">
    <citation type="journal article" date="2014" name="Front. Microbiol.">
        <title>High frequency of phylogenetically diverse reductive dehalogenase-homologous genes in deep subseafloor sedimentary metagenomes.</title>
        <authorList>
            <person name="Kawai M."/>
            <person name="Futagami T."/>
            <person name="Toyoda A."/>
            <person name="Takaki Y."/>
            <person name="Nishi S."/>
            <person name="Hori S."/>
            <person name="Arai W."/>
            <person name="Tsubouchi T."/>
            <person name="Morono Y."/>
            <person name="Uchiyama I."/>
            <person name="Ito T."/>
            <person name="Fujiyama A."/>
            <person name="Inagaki F."/>
            <person name="Takami H."/>
        </authorList>
    </citation>
    <scope>NUCLEOTIDE SEQUENCE</scope>
    <source>
        <strain evidence="1">Expedition CK06-06</strain>
    </source>
</reference>
<name>X0YBP8_9ZZZZ</name>
<dbReference type="AlphaFoldDB" id="X0YBP8"/>
<comment type="caution">
    <text evidence="1">The sequence shown here is derived from an EMBL/GenBank/DDBJ whole genome shotgun (WGS) entry which is preliminary data.</text>
</comment>
<gene>
    <name evidence="1" type="ORF">S01H1_68711</name>
</gene>